<dbReference type="PANTHER" id="PTHR33744:SF1">
    <property type="entry name" value="DNA-BINDING TRANSCRIPTIONAL ACTIVATOR ADER"/>
    <property type="match status" value="1"/>
</dbReference>
<proteinExistence type="predicted"/>
<dbReference type="Proteomes" id="UP000285768">
    <property type="component" value="Chromosome"/>
</dbReference>
<dbReference type="EMBL" id="CP035037">
    <property type="protein sequence ID" value="QAB16597.1"/>
    <property type="molecule type" value="Genomic_DNA"/>
</dbReference>
<reference evidence="3 4" key="1">
    <citation type="submission" date="2019-01" db="EMBL/GenBank/DDBJ databases">
        <title>Leucobacter muris sp. nov. isolated from the nose of a laboratory mouse.</title>
        <authorList>
            <person name="Benga L."/>
            <person name="Sproeer C."/>
            <person name="Schumann P."/>
            <person name="Verbarg S."/>
            <person name="Bunk B."/>
            <person name="Engelhardt E."/>
            <person name="Benten P.M."/>
            <person name="Sager M."/>
        </authorList>
    </citation>
    <scope>NUCLEOTIDE SEQUENCE [LARGE SCALE GENOMIC DNA]</scope>
    <source>
        <strain evidence="3 4">DSM 101948</strain>
    </source>
</reference>
<dbReference type="Pfam" id="PF07905">
    <property type="entry name" value="PucR"/>
    <property type="match status" value="1"/>
</dbReference>
<protein>
    <submittedName>
        <fullName evidence="3">PucR family transcriptional regulator</fullName>
    </submittedName>
</protein>
<evidence type="ECO:0000313" key="4">
    <source>
        <dbReference type="Proteomes" id="UP000285768"/>
    </source>
</evidence>
<organism evidence="3 4">
    <name type="scientific">Leucobacter muris</name>
    <dbReference type="NCBI Taxonomy" id="1935379"/>
    <lineage>
        <taxon>Bacteria</taxon>
        <taxon>Bacillati</taxon>
        <taxon>Actinomycetota</taxon>
        <taxon>Actinomycetes</taxon>
        <taxon>Micrococcales</taxon>
        <taxon>Microbacteriaceae</taxon>
        <taxon>Leucobacter</taxon>
    </lineage>
</organism>
<gene>
    <name evidence="3" type="ORF">Leucomu_00400</name>
</gene>
<feature type="domain" description="Purine catabolism PurC-like" evidence="1">
    <location>
        <begin position="70"/>
        <end position="186"/>
    </location>
</feature>
<keyword evidence="4" id="KW-1185">Reference proteome</keyword>
<dbReference type="InterPro" id="IPR042070">
    <property type="entry name" value="PucR_C-HTH_sf"/>
</dbReference>
<evidence type="ECO:0000259" key="1">
    <source>
        <dbReference type="Pfam" id="PF07905"/>
    </source>
</evidence>
<name>A0ABX5QC08_9MICO</name>
<dbReference type="Gene3D" id="1.10.10.2840">
    <property type="entry name" value="PucR C-terminal helix-turn-helix domain"/>
    <property type="match status" value="1"/>
</dbReference>
<dbReference type="Pfam" id="PF13556">
    <property type="entry name" value="HTH_30"/>
    <property type="match status" value="1"/>
</dbReference>
<dbReference type="InterPro" id="IPR025736">
    <property type="entry name" value="PucR_C-HTH_dom"/>
</dbReference>
<evidence type="ECO:0000313" key="3">
    <source>
        <dbReference type="EMBL" id="QAB16597.1"/>
    </source>
</evidence>
<evidence type="ECO:0000259" key="2">
    <source>
        <dbReference type="Pfam" id="PF13556"/>
    </source>
</evidence>
<feature type="domain" description="PucR C-terminal helix-turn-helix" evidence="2">
    <location>
        <begin position="488"/>
        <end position="546"/>
    </location>
</feature>
<dbReference type="InterPro" id="IPR012914">
    <property type="entry name" value="PucR_dom"/>
</dbReference>
<accession>A0ABX5QC08</accession>
<dbReference type="InterPro" id="IPR051448">
    <property type="entry name" value="CdaR-like_regulators"/>
</dbReference>
<sequence>MSRISSGSLPKVCRPKASPISELTEIASPRCAVMASKLRPARNERYYAYARIFHSNLCRCERDRMRVTDLLAEQSLQLRLETPSSMKRLGREIARCAPAEHLDPTPYLEPNVLVLTSGIGMNFTEPSIWDGYVERLTRVPVSALAFAVGVAHRELPKGLIEACARHDVPLLEVPTTVPLFKINQHVEYMLQAERIALTDRGWRLADECARLASQGAEISTLLAAIHSVLELPVAVYDAFDSIIAQYPTTVTWRTGATRGAQPDVFNLTLPMGLRNPCQLAVRLLRPSSEFEPLLTPVTSILAMQLNRSVTVDASSQQDMLRFVNRCVSWSEATRNDVAGAFHELGLSRGADTALVVADLGGEHAAAAWQLRLALHDAFHDVRVAEIDDRLIALMQFPRDGIAEATAHLLGVRADLPLVLREPTHTIDELRISLVHALDLVRHAEKPVVAPALGLSAVVAAAAGRGARESAHRFLAPLLEHDEKRSTELLPTLRAWLRNDAQPSRTCDELFIHRNSLGYRLRRIEQILNISLDTLDGKATCLMALRLVELEPY</sequence>
<dbReference type="PANTHER" id="PTHR33744">
    <property type="entry name" value="CARBOHYDRATE DIACID REGULATOR"/>
    <property type="match status" value="1"/>
</dbReference>